<dbReference type="InterPro" id="IPR010428">
    <property type="entry name" value="Zincin_1"/>
</dbReference>
<dbReference type="CDD" id="cd12952">
    <property type="entry name" value="MMP_ACEL2062"/>
    <property type="match status" value="1"/>
</dbReference>
<organism evidence="1 2">
    <name type="scientific">Kouleothrix aurantiaca</name>
    <dbReference type="NCBI Taxonomy" id="186479"/>
    <lineage>
        <taxon>Bacteria</taxon>
        <taxon>Bacillati</taxon>
        <taxon>Chloroflexota</taxon>
        <taxon>Chloroflexia</taxon>
        <taxon>Chloroflexales</taxon>
        <taxon>Roseiflexineae</taxon>
        <taxon>Roseiflexaceae</taxon>
        <taxon>Kouleothrix</taxon>
    </lineage>
</organism>
<dbReference type="Pfam" id="PF06262">
    <property type="entry name" value="Zincin_1"/>
    <property type="match status" value="1"/>
</dbReference>
<dbReference type="Gene3D" id="3.30.2010.20">
    <property type="match status" value="1"/>
</dbReference>
<proteinExistence type="predicted"/>
<comment type="caution">
    <text evidence="1">The sequence shown here is derived from an EMBL/GenBank/DDBJ whole genome shotgun (WGS) entry which is preliminary data.</text>
</comment>
<dbReference type="EMBL" id="LJCR01000979">
    <property type="protein sequence ID" value="KPV51292.1"/>
    <property type="molecule type" value="Genomic_DNA"/>
</dbReference>
<evidence type="ECO:0000313" key="2">
    <source>
        <dbReference type="Proteomes" id="UP000050509"/>
    </source>
</evidence>
<accession>A0A0P9CY43</accession>
<sequence length="121" mass="13678">MDTTTFEALVLEALDTLPPEFARYLENVAIQVEQQPSPAQRRAVRLAPSQTLYGLYEGVPLTERSSGALTMPDLITIFQEPLERDFPSRDALRAQVRRTVLHELAHLFGISDARLHELDAY</sequence>
<reference evidence="1 2" key="1">
    <citation type="submission" date="2015-09" db="EMBL/GenBank/DDBJ databases">
        <title>Draft genome sequence of Kouleothrix aurantiaca JCM 19913.</title>
        <authorList>
            <person name="Hemp J."/>
        </authorList>
    </citation>
    <scope>NUCLEOTIDE SEQUENCE [LARGE SCALE GENOMIC DNA]</scope>
    <source>
        <strain evidence="1 2">COM-B</strain>
    </source>
</reference>
<dbReference type="PATRIC" id="fig|186479.3.peg.11047"/>
<dbReference type="SUPFAM" id="SSF55486">
    <property type="entry name" value="Metalloproteases ('zincins'), catalytic domain"/>
    <property type="match status" value="1"/>
</dbReference>
<dbReference type="InterPro" id="IPR038555">
    <property type="entry name" value="Zincin_1_sf"/>
</dbReference>
<protein>
    <recommendedName>
        <fullName evidence="3">Metallopeptidase family protein</fullName>
    </recommendedName>
</protein>
<gene>
    <name evidence="1" type="ORF">SE17_22050</name>
</gene>
<dbReference type="AlphaFoldDB" id="A0A0P9CY43"/>
<name>A0A0P9CY43_9CHLR</name>
<evidence type="ECO:0000313" key="1">
    <source>
        <dbReference type="EMBL" id="KPV51292.1"/>
    </source>
</evidence>
<evidence type="ECO:0008006" key="3">
    <source>
        <dbReference type="Google" id="ProtNLM"/>
    </source>
</evidence>
<dbReference type="Proteomes" id="UP000050509">
    <property type="component" value="Unassembled WGS sequence"/>
</dbReference>
<keyword evidence="2" id="KW-1185">Reference proteome</keyword>